<dbReference type="PROSITE" id="PS50089">
    <property type="entry name" value="ZF_RING_2"/>
    <property type="match status" value="1"/>
</dbReference>
<dbReference type="Gene3D" id="3.30.40.10">
    <property type="entry name" value="Zinc/RING finger domain, C3HC4 (zinc finger)"/>
    <property type="match status" value="1"/>
</dbReference>
<keyword evidence="2" id="KW-1133">Transmembrane helix</keyword>
<dbReference type="InterPro" id="IPR001841">
    <property type="entry name" value="Znf_RING"/>
</dbReference>
<sequence>MEIEENECCICLHEIEQKYKYIPKIKLCSCNASYHIECYQGWISKTKFLCSFCRMINPAKIQKRSTRSGRVVTHLYSHKLLNYLFEPINRRVMRIMSIETWWALIIFMILSCLITFFLLLPFLIVIMIEDFCLDAVYLLKNNYAHRIVHHVNAEYTNQHATNIE</sequence>
<dbReference type="EMBL" id="MK071983">
    <property type="protein sequence ID" value="AYV76251.1"/>
    <property type="molecule type" value="Genomic_DNA"/>
</dbReference>
<keyword evidence="1" id="KW-0862">Zinc</keyword>
<keyword evidence="1" id="KW-0479">Metal-binding</keyword>
<reference evidence="4" key="1">
    <citation type="submission" date="2018-10" db="EMBL/GenBank/DDBJ databases">
        <title>Hidden diversity of soil giant viruses.</title>
        <authorList>
            <person name="Schulz F."/>
            <person name="Alteio L."/>
            <person name="Goudeau D."/>
            <person name="Ryan E.M."/>
            <person name="Malmstrom R.R."/>
            <person name="Blanchard J."/>
            <person name="Woyke T."/>
        </authorList>
    </citation>
    <scope>NUCLEOTIDE SEQUENCE</scope>
    <source>
        <strain evidence="4">TEV1</strain>
    </source>
</reference>
<gene>
    <name evidence="4" type="ORF">Terrestrivirus5_73</name>
</gene>
<organism evidence="4">
    <name type="scientific">Terrestrivirus sp</name>
    <dbReference type="NCBI Taxonomy" id="2487775"/>
    <lineage>
        <taxon>Viruses</taxon>
        <taxon>Varidnaviria</taxon>
        <taxon>Bamfordvirae</taxon>
        <taxon>Nucleocytoviricota</taxon>
        <taxon>Megaviricetes</taxon>
        <taxon>Imitervirales</taxon>
        <taxon>Mimiviridae</taxon>
        <taxon>Klosneuvirinae</taxon>
    </lineage>
</organism>
<dbReference type="GO" id="GO:0008270">
    <property type="term" value="F:zinc ion binding"/>
    <property type="evidence" value="ECO:0007669"/>
    <property type="project" value="UniProtKB-KW"/>
</dbReference>
<name>A0A3G4ZQH8_9VIRU</name>
<dbReference type="SUPFAM" id="SSF57850">
    <property type="entry name" value="RING/U-box"/>
    <property type="match status" value="1"/>
</dbReference>
<evidence type="ECO:0000256" key="1">
    <source>
        <dbReference type="PROSITE-ProRule" id="PRU00175"/>
    </source>
</evidence>
<evidence type="ECO:0000256" key="2">
    <source>
        <dbReference type="SAM" id="Phobius"/>
    </source>
</evidence>
<keyword evidence="1" id="KW-0863">Zinc-finger</keyword>
<feature type="transmembrane region" description="Helical" evidence="2">
    <location>
        <begin position="101"/>
        <end position="128"/>
    </location>
</feature>
<proteinExistence type="predicted"/>
<dbReference type="InterPro" id="IPR013083">
    <property type="entry name" value="Znf_RING/FYVE/PHD"/>
</dbReference>
<evidence type="ECO:0000259" key="3">
    <source>
        <dbReference type="PROSITE" id="PS50089"/>
    </source>
</evidence>
<keyword evidence="2" id="KW-0472">Membrane</keyword>
<accession>A0A3G4ZQH8</accession>
<feature type="domain" description="RING-type" evidence="3">
    <location>
        <begin position="8"/>
        <end position="54"/>
    </location>
</feature>
<protein>
    <recommendedName>
        <fullName evidence="3">RING-type domain-containing protein</fullName>
    </recommendedName>
</protein>
<keyword evidence="2" id="KW-0812">Transmembrane</keyword>
<evidence type="ECO:0000313" key="4">
    <source>
        <dbReference type="EMBL" id="AYV76251.1"/>
    </source>
</evidence>